<dbReference type="SUPFAM" id="SSF53335">
    <property type="entry name" value="S-adenosyl-L-methionine-dependent methyltransferases"/>
    <property type="match status" value="2"/>
</dbReference>
<organism evidence="3 4">
    <name type="scientific">Azospirillum argentinense</name>
    <dbReference type="NCBI Taxonomy" id="2970906"/>
    <lineage>
        <taxon>Bacteria</taxon>
        <taxon>Pseudomonadati</taxon>
        <taxon>Pseudomonadota</taxon>
        <taxon>Alphaproteobacteria</taxon>
        <taxon>Rhodospirillales</taxon>
        <taxon>Azospirillaceae</taxon>
        <taxon>Azospirillum</taxon>
    </lineage>
</organism>
<protein>
    <submittedName>
        <fullName evidence="3">DUF1156 domain-containing protein</fullName>
    </submittedName>
</protein>
<comment type="caution">
    <text evidence="3">The sequence shown here is derived from an EMBL/GenBank/DDBJ whole genome shotgun (WGS) entry which is preliminary data.</text>
</comment>
<dbReference type="Proteomes" id="UP001628281">
    <property type="component" value="Unassembled WGS sequence"/>
</dbReference>
<evidence type="ECO:0000256" key="1">
    <source>
        <dbReference type="SAM" id="MobiDB-lite"/>
    </source>
</evidence>
<sequence>MDRKRLIEAVFPLAETSAASLHEKNMRHGHISTLHLWPARRPLAASRAAIAAALLPDPADDGMRAEAVRHLGGRLVVKSETKVDAEGKIEAAKKVAEGGILWWGNETGSAIGAFREKIRTAHGGHAPRVLDPFSGGGAIPLEAMRLGCDVTANDLNPVAWFLLKCTLEYPHRLADQQRPLPRFALGDRAFAEAFLKSKGYKGRRLARMVERMVAASDGSVTDDEASLPGIAEDAPWEAADLSWHVRAWGLWVSQEVRHKLANHYPIYAYFESSHPDARHAPRDPVLLEPTETGVVSVATLNDALSKEYLDDPRNPRWVAKPAAAYLWTRTVRCKACRAEMPLLKTRWLCRRKKKRVLLDMHPNPERTGVMFRVIRDVPMPTGTNAQKKAADQRVGQGTMSQTGARCPCCNGIMTMDDLQHEAREGRFGAVMTAVIEDGPKTKEYRDPTSADVQGATISAEELETLFSEIPFGRPDEPLSPHRPSPNTRGVSGLTRYGIDNWGKVFTDRQLLVLGTFAQTVRSVRAALAADAYDEDWQLAIASYLVLANDRIADYGSILCSWAVSGEFIRGTFVRFVLSIIWDYAEVNPLSGVSGGYLGAVEWIAKAVAHACDAAKGSPGIRTTIRSATEVDGEYDLIVTDPPYYDAIPYSDLMDFFHVWMRRTLYGMGDEFDRVFAAPTGPKWDAERADGELVDQPGRFGADRIASKTAYEQGMARAFRSFHAALAKDGILVLVFANKQPVAWEALVTALIRSGFVVDASWPIKTERAVRTNAIATASLSSSVWLVCRKRPPTAKPGWDGQVLEEMRARIRVQMRQIWDAGISGPDFVWAATGPALEAYSRHPVVFREAAATGSRETMPVAEFLREVRRLVVEFAVGRVLGDGTQADEAVGLDDVTTYYLLHRSSFGMAEAPIGACILYAISCGLSDQALTDQFEILKRAGRAGSVAEDEDEEEIEGDPEDGDDVPDDDDEAAQAGSGSGSKVRLRAWNERTRRNLGLEGVAGKPVPMIDRIHRLIRLWKTGDVTAVDAFLSQGALARDALFAQVVQALIELARQEGKADEAAVLESISNHAQARAGITAARQGALI</sequence>
<dbReference type="PROSITE" id="PS00092">
    <property type="entry name" value="N6_MTASE"/>
    <property type="match status" value="1"/>
</dbReference>
<feature type="compositionally biased region" description="Acidic residues" evidence="1">
    <location>
        <begin position="947"/>
        <end position="972"/>
    </location>
</feature>
<feature type="domain" description="DUF1156" evidence="2">
    <location>
        <begin position="10"/>
        <end position="59"/>
    </location>
</feature>
<proteinExistence type="predicted"/>
<keyword evidence="4" id="KW-1185">Reference proteome</keyword>
<gene>
    <name evidence="3" type="ORF">ACJ41P_06040</name>
</gene>
<dbReference type="RefSeq" id="WP_407823656.1">
    <property type="nucleotide sequence ID" value="NZ_JBJLSN010000005.1"/>
</dbReference>
<name>A0ABW8V2Z2_9PROT</name>
<dbReference type="EMBL" id="JBJLSN010000005">
    <property type="protein sequence ID" value="MFL7900676.1"/>
    <property type="molecule type" value="Genomic_DNA"/>
</dbReference>
<dbReference type="InterPro" id="IPR002052">
    <property type="entry name" value="DNA_methylase_N6_adenine_CS"/>
</dbReference>
<dbReference type="Pfam" id="PF06634">
    <property type="entry name" value="DUF1156"/>
    <property type="match status" value="1"/>
</dbReference>
<evidence type="ECO:0000259" key="2">
    <source>
        <dbReference type="Pfam" id="PF06634"/>
    </source>
</evidence>
<dbReference type="InterPro" id="IPR009537">
    <property type="entry name" value="DUF1156"/>
</dbReference>
<dbReference type="InterPro" id="IPR029063">
    <property type="entry name" value="SAM-dependent_MTases_sf"/>
</dbReference>
<accession>A0ABW8V2Z2</accession>
<dbReference type="Gene3D" id="3.40.50.150">
    <property type="entry name" value="Vaccinia Virus protein VP39"/>
    <property type="match status" value="2"/>
</dbReference>
<feature type="region of interest" description="Disordered" evidence="1">
    <location>
        <begin position="942"/>
        <end position="984"/>
    </location>
</feature>
<evidence type="ECO:0000313" key="4">
    <source>
        <dbReference type="Proteomes" id="UP001628281"/>
    </source>
</evidence>
<reference evidence="3 4" key="1">
    <citation type="submission" date="2024-11" db="EMBL/GenBank/DDBJ databases">
        <title>Draft genome sequences of two bacteria associated to sugarcane roots in Colombia.</title>
        <authorList>
            <person name="Pardo-Diaz S."/>
            <person name="Masmela-Mendoza J."/>
            <person name="Delgadillo-Duran P."/>
            <person name="Bautista E.J."/>
            <person name="Rojas-Tapias D.F."/>
        </authorList>
    </citation>
    <scope>NUCLEOTIDE SEQUENCE [LARGE SCALE GENOMIC DNA]</scope>
    <source>
        <strain evidence="3 4">Ap18</strain>
    </source>
</reference>
<evidence type="ECO:0000313" key="3">
    <source>
        <dbReference type="EMBL" id="MFL7900676.1"/>
    </source>
</evidence>